<dbReference type="InterPro" id="IPR022035">
    <property type="entry name" value="PCIF1_WW"/>
</dbReference>
<accession>S9VJ71</accession>
<dbReference type="Proteomes" id="UP000515908">
    <property type="component" value="Chromosome 15"/>
</dbReference>
<dbReference type="GO" id="GO:0016422">
    <property type="term" value="F:mRNA (2'-O-methyladenosine-N6-)-methyltransferase activity"/>
    <property type="evidence" value="ECO:0007669"/>
    <property type="project" value="InterPro"/>
</dbReference>
<organism evidence="2 3">
    <name type="scientific">Angomonas deanei</name>
    <dbReference type="NCBI Taxonomy" id="59799"/>
    <lineage>
        <taxon>Eukaryota</taxon>
        <taxon>Discoba</taxon>
        <taxon>Euglenozoa</taxon>
        <taxon>Kinetoplastea</taxon>
        <taxon>Metakinetoplastina</taxon>
        <taxon>Trypanosomatida</taxon>
        <taxon>Trypanosomatidae</taxon>
        <taxon>Strigomonadinae</taxon>
        <taxon>Angomonas</taxon>
    </lineage>
</organism>
<feature type="domain" description="PCIF1 WW" evidence="1">
    <location>
        <begin position="227"/>
        <end position="405"/>
    </location>
</feature>
<dbReference type="PANTHER" id="PTHR21727">
    <property type="entry name" value="PHOSPHORYLATED CTD INTERACTING FACTOR 1"/>
    <property type="match status" value="1"/>
</dbReference>
<dbReference type="AlphaFoldDB" id="S9VJ71"/>
<sequence>MKRDHDGAMNPNHPLIGFNREVLNVQQWTIIRRDFLACLQAEKRICWQEPNKLWRHSQEALGKWILSQIARAGDEVDMLTYHFFPTDSIRRTFPNGESYDEQLVRDLSIKSNGVEDSGVSDIICGIVKQFQLARRCTEAAQRVDSVVQEMLGGSVAKPKLRKVEEGDPTRTPAQKRIRGPLAEVAVQWPSSKRGEATKNCPPVSIPWAAFCKLRRSFDHLSAKGEAALYRTCSFTDEDIFLCRAAAVMLRYEGGLATGSLQLCADTLLKQHLHARGYRVMDLCASPINAYMGVPRVGSFATTHDADASSLDVEQEKPNYFCSAFYDTDVFFGSLGSALRVNPVEVYHNTVVNPDKAPLLLTYDVPYDEDLCELMFTKLTRDMHLVETLDQAVQIDYVLVLPLWWDIQLPITKVFFENGKRSLSKDGTADLERIIQEKASVLQKGYPVPYNWTHTLKKACRSSEEAPNWSCFDGVFVGDGYRYFCTSTNKWLEGVTATEVIGLAQPQPNRTEKNLPLEKALNEFYGEER</sequence>
<dbReference type="VEuPathDB" id="TriTrypDB:ADEAN_000725000"/>
<gene>
    <name evidence="2" type="ORF">ADEAN_000725000</name>
</gene>
<evidence type="ECO:0000259" key="1">
    <source>
        <dbReference type="Pfam" id="PF12237"/>
    </source>
</evidence>
<keyword evidence="3" id="KW-1185">Reference proteome</keyword>
<dbReference type="GO" id="GO:0099122">
    <property type="term" value="F:RNA polymerase II C-terminal domain binding"/>
    <property type="evidence" value="ECO:0007669"/>
    <property type="project" value="InterPro"/>
</dbReference>
<dbReference type="EMBL" id="LR877159">
    <property type="protein sequence ID" value="CAD2219741.1"/>
    <property type="molecule type" value="Genomic_DNA"/>
</dbReference>
<dbReference type="Pfam" id="PF12237">
    <property type="entry name" value="PCIF1_WW"/>
    <property type="match status" value="1"/>
</dbReference>
<evidence type="ECO:0000313" key="2">
    <source>
        <dbReference type="EMBL" id="CAD2219741.1"/>
    </source>
</evidence>
<name>S9VJ71_9TRYP</name>
<dbReference type="InterPro" id="IPR039881">
    <property type="entry name" value="PCIF1-like"/>
</dbReference>
<evidence type="ECO:0000313" key="3">
    <source>
        <dbReference type="Proteomes" id="UP000515908"/>
    </source>
</evidence>
<reference evidence="2 3" key="1">
    <citation type="submission" date="2020-08" db="EMBL/GenBank/DDBJ databases">
        <authorList>
            <person name="Newling K."/>
            <person name="Davey J."/>
            <person name="Forrester S."/>
        </authorList>
    </citation>
    <scope>NUCLEOTIDE SEQUENCE [LARGE SCALE GENOMIC DNA]</scope>
    <source>
        <strain evidence="3">Crithidia deanei Carvalho (ATCC PRA-265)</strain>
    </source>
</reference>
<proteinExistence type="predicted"/>
<dbReference type="OrthoDB" id="193787at2759"/>
<dbReference type="PANTHER" id="PTHR21727:SF1">
    <property type="entry name" value="PCIF1 WW DOMAIN-CONTAINING PROTEIN"/>
    <property type="match status" value="1"/>
</dbReference>
<protein>
    <submittedName>
        <fullName evidence="2">Phosphorylated CTD interacting factor 1 WW domain containing protein, putative</fullName>
    </submittedName>
</protein>